<dbReference type="Gene3D" id="3.40.50.1110">
    <property type="entry name" value="SGNH hydrolase"/>
    <property type="match status" value="1"/>
</dbReference>
<protein>
    <submittedName>
        <fullName evidence="1">Uncharacterized protein</fullName>
    </submittedName>
</protein>
<reference evidence="1 2" key="1">
    <citation type="submission" date="2016-10" db="EMBL/GenBank/DDBJ databases">
        <title>Updated version of Genome Assembly of Janthinobacterium lividum ERGS5:01.</title>
        <authorList>
            <person name="Kumar R."/>
            <person name="Acharya V."/>
            <person name="Singh D."/>
        </authorList>
    </citation>
    <scope>NUCLEOTIDE SEQUENCE [LARGE SCALE GENOMIC DNA]</scope>
    <source>
        <strain evidence="1 2">ERGS5:01</strain>
    </source>
</reference>
<dbReference type="EMBL" id="MAQB02000001">
    <property type="protein sequence ID" value="OFJ49595.1"/>
    <property type="molecule type" value="Genomic_DNA"/>
</dbReference>
<dbReference type="GO" id="GO:0016788">
    <property type="term" value="F:hydrolase activity, acting on ester bonds"/>
    <property type="evidence" value="ECO:0007669"/>
    <property type="project" value="UniProtKB-ARBA"/>
</dbReference>
<dbReference type="Proteomes" id="UP000092634">
    <property type="component" value="Unassembled WGS sequence"/>
</dbReference>
<dbReference type="CDD" id="cd00229">
    <property type="entry name" value="SGNH_hydrolase"/>
    <property type="match status" value="1"/>
</dbReference>
<name>A0A1E8PTL3_9BURK</name>
<proteinExistence type="predicted"/>
<comment type="caution">
    <text evidence="1">The sequence shown here is derived from an EMBL/GenBank/DDBJ whole genome shotgun (WGS) entry which is preliminary data.</text>
</comment>
<dbReference type="SUPFAM" id="SSF52266">
    <property type="entry name" value="SGNH hydrolase"/>
    <property type="match status" value="1"/>
</dbReference>
<evidence type="ECO:0000313" key="2">
    <source>
        <dbReference type="Proteomes" id="UP000092634"/>
    </source>
</evidence>
<dbReference type="AlphaFoldDB" id="A0A1E8PTL3"/>
<accession>A0A1E8PTL3</accession>
<gene>
    <name evidence="1" type="ORF">BA896_012690</name>
</gene>
<dbReference type="InterPro" id="IPR036514">
    <property type="entry name" value="SGNH_hydro_sf"/>
</dbReference>
<sequence length="581" mass="59707">MTIRLLCAYGKYPANAVVTLDAATEAGLVSAKQASLNTVGGDVYFSDVIASAPVPAMAGGRPVALKSGERTTISLPEGQALTVNGAPGTTGVVYLLDPVLGGTNSLQSWAVGSGALAPIGPYAGEQRLLVTCSAGSVIATTANAAVSAARVGRDVAGVAASVGDGSTQIPLRVNQLVGSLRAAGTGLPAATNSVSSGATTKSFAGAISAWGPFHAVQLIFGNHTATPAVIDNSCVATSSTAYPGGVFNIAAPSSGFGAPTGPVTVPAAIGADATAMRRRPGIALSPKMPARSVPRAAGELDNGKYELLFWRNVRLGNNNTFTFGDLGTGFPAAWDAVNEGFSILTADPTFGVDTVANPSSVVTSTRETGVAGLAIVGALFHYDRKMTTIGGPGDSIFVGSPNSSGVIGAPYIFKATARVRAAGKMVSYFNGAISGSSMQAINLHGRDIVDLNMLDIMVVHSHTINGMTPTQLSGNAADWDGQWYFMMDLIQYHLDKKSGNQVLILTPLPNDSFTPSQNALRLKQRDRVINSGLPYVDVESLADSLGHWVNPAHVLDGTHPSPLGHEALCEKVKPVLLTMVP</sequence>
<evidence type="ECO:0000313" key="1">
    <source>
        <dbReference type="EMBL" id="OFJ49595.1"/>
    </source>
</evidence>
<organism evidence="1 2">
    <name type="scientific">Janthinobacterium lividum</name>
    <dbReference type="NCBI Taxonomy" id="29581"/>
    <lineage>
        <taxon>Bacteria</taxon>
        <taxon>Pseudomonadati</taxon>
        <taxon>Pseudomonadota</taxon>
        <taxon>Betaproteobacteria</taxon>
        <taxon>Burkholderiales</taxon>
        <taxon>Oxalobacteraceae</taxon>
        <taxon>Janthinobacterium</taxon>
    </lineage>
</organism>